<gene>
    <name evidence="4" type="ORF">FHR33_006793</name>
</gene>
<organism evidence="4 5">
    <name type="scientific">Nonomuraea dietziae</name>
    <dbReference type="NCBI Taxonomy" id="65515"/>
    <lineage>
        <taxon>Bacteria</taxon>
        <taxon>Bacillati</taxon>
        <taxon>Actinomycetota</taxon>
        <taxon>Actinomycetes</taxon>
        <taxon>Streptosporangiales</taxon>
        <taxon>Streptosporangiaceae</taxon>
        <taxon>Nonomuraea</taxon>
    </lineage>
</organism>
<reference evidence="4 5" key="1">
    <citation type="submission" date="2020-08" db="EMBL/GenBank/DDBJ databases">
        <title>Sequencing the genomes of 1000 actinobacteria strains.</title>
        <authorList>
            <person name="Klenk H.-P."/>
        </authorList>
    </citation>
    <scope>NUCLEOTIDE SEQUENCE [LARGE SCALE GENOMIC DNA]</scope>
    <source>
        <strain evidence="4 5">DSM 44320</strain>
    </source>
</reference>
<name>A0A7W5VF12_9ACTN</name>
<keyword evidence="2" id="KW-0472">Membrane</keyword>
<evidence type="ECO:0000259" key="3">
    <source>
        <dbReference type="Pfam" id="PF07331"/>
    </source>
</evidence>
<evidence type="ECO:0000256" key="2">
    <source>
        <dbReference type="SAM" id="Phobius"/>
    </source>
</evidence>
<dbReference type="EMBL" id="JACIBV010000001">
    <property type="protein sequence ID" value="MBB3730933.1"/>
    <property type="molecule type" value="Genomic_DNA"/>
</dbReference>
<dbReference type="AlphaFoldDB" id="A0A7W5VF12"/>
<dbReference type="Pfam" id="PF07331">
    <property type="entry name" value="TctB"/>
    <property type="match status" value="1"/>
</dbReference>
<dbReference type="Proteomes" id="UP000579945">
    <property type="component" value="Unassembled WGS sequence"/>
</dbReference>
<evidence type="ECO:0000313" key="5">
    <source>
        <dbReference type="Proteomes" id="UP000579945"/>
    </source>
</evidence>
<keyword evidence="5" id="KW-1185">Reference proteome</keyword>
<evidence type="ECO:0000256" key="1">
    <source>
        <dbReference type="SAM" id="MobiDB-lite"/>
    </source>
</evidence>
<feature type="transmembrane region" description="Helical" evidence="2">
    <location>
        <begin position="124"/>
        <end position="148"/>
    </location>
</feature>
<dbReference type="GeneID" id="95393054"/>
<dbReference type="RefSeq" id="WP_183656219.1">
    <property type="nucleotide sequence ID" value="NZ_BAAAXX010000046.1"/>
</dbReference>
<evidence type="ECO:0000313" key="4">
    <source>
        <dbReference type="EMBL" id="MBB3730933.1"/>
    </source>
</evidence>
<feature type="transmembrane region" description="Helical" evidence="2">
    <location>
        <begin position="40"/>
        <end position="61"/>
    </location>
</feature>
<comment type="caution">
    <text evidence="4">The sequence shown here is derived from an EMBL/GenBank/DDBJ whole genome shotgun (WGS) entry which is preliminary data.</text>
</comment>
<feature type="transmembrane region" description="Helical" evidence="2">
    <location>
        <begin position="160"/>
        <end position="180"/>
    </location>
</feature>
<keyword evidence="2" id="KW-0812">Transmembrane</keyword>
<feature type="domain" description="DUF1468" evidence="3">
    <location>
        <begin position="42"/>
        <end position="184"/>
    </location>
</feature>
<keyword evidence="2" id="KW-1133">Transmembrane helix</keyword>
<dbReference type="InterPro" id="IPR009936">
    <property type="entry name" value="DUF1468"/>
</dbReference>
<accession>A0A7W5VF12</accession>
<proteinExistence type="predicted"/>
<sequence>MSSPYDDGAAPGGAVPPPAGGPSAGSPGEAKRHAWWRPELGLSLVVFVLGVLVIVGTLDVSAASSALGLGPRFFPILVGSALIVIGAFYTLDVLRGGRGDPEESEDIDADAPADWRSVGLVSGVFLAFTALLTTLGWIVASSLLFFGLSVTLGADNKVKAAIVAVVLGVVTYVAFVRGLGVTLPGGLLQGVI</sequence>
<feature type="region of interest" description="Disordered" evidence="1">
    <location>
        <begin position="1"/>
        <end position="30"/>
    </location>
</feature>
<protein>
    <submittedName>
        <fullName evidence="4">Putative tricarboxylic transport membrane protein</fullName>
    </submittedName>
</protein>
<feature type="transmembrane region" description="Helical" evidence="2">
    <location>
        <begin position="73"/>
        <end position="91"/>
    </location>
</feature>